<dbReference type="Pfam" id="PF13434">
    <property type="entry name" value="Lys_Orn_oxgnase"/>
    <property type="match status" value="1"/>
</dbReference>
<dbReference type="PRINTS" id="PR00368">
    <property type="entry name" value="FADPNR"/>
</dbReference>
<sequence>MSESVVHDVVGVGFGPANLSLAVALTEHADDLTYLFLDRAPSMRWHGGMLLPGAKMQVAFLKDLATFRNPVSRFSFVAYLHHTGRLAQFVNNRDFFTTRRDFHAYLDWAEAGLADQVRRGVTVTGIEPTGNGDVMRVLTGEPPGAAAVYARNVVISTGLVPRMPPGIAEDQYVWHSSRFLDNYRAARGPLRRVGVAGAGQSAAELVRYLYDELPDAEVFAFVPSYGYSVADSTPFANRVFDPKAMDDFYFAPAQTKSAIWQYHKNTNYSVADDALIRDLHQRAYDDETSGRNRLHFRTMTRVESAKRVADDTRVTVYSMVSDSSYDLDLDVLVCATGYDPMDPSKLLGGMDGCFARDEEGRYRVSRDHRLVTASDLTCGVYLQGGTEHTHGLSSSLLSNIAIRSGEIADSVAAAKRARR</sequence>
<keyword evidence="9 16" id="KW-0560">Oxidoreductase</keyword>
<comment type="caution">
    <text evidence="16">The sequence shown here is derived from an EMBL/GenBank/DDBJ whole genome shotgun (WGS) entry which is preliminary data.</text>
</comment>
<protein>
    <recommendedName>
        <fullName evidence="5">L-lysine N6-monooxygenase MbtG</fullName>
        <ecNumber evidence="4">1.14.13.59</ecNumber>
    </recommendedName>
    <alternativeName>
        <fullName evidence="14">Lysine 6-N-hydroxylase</fullName>
    </alternativeName>
    <alternativeName>
        <fullName evidence="13">Lysine N6-hydroxylase</fullName>
    </alternativeName>
    <alternativeName>
        <fullName evidence="11">Lysine-N-oxygenase</fullName>
    </alternativeName>
    <alternativeName>
        <fullName evidence="12">Mycobactin synthase protein G</fullName>
    </alternativeName>
</protein>
<evidence type="ECO:0000256" key="2">
    <source>
        <dbReference type="ARBA" id="ARBA00004924"/>
    </source>
</evidence>
<name>A0A7W9UV95_9ACTN</name>
<comment type="pathway">
    <text evidence="2">Siderophore biosynthesis.</text>
</comment>
<evidence type="ECO:0000256" key="14">
    <source>
        <dbReference type="ARBA" id="ARBA00032738"/>
    </source>
</evidence>
<evidence type="ECO:0000256" key="1">
    <source>
        <dbReference type="ARBA" id="ARBA00001974"/>
    </source>
</evidence>
<comment type="similarity">
    <text evidence="3">Belongs to the lysine N(6)-hydroxylase/L-ornithine N(5)-oxygenase family.</text>
</comment>
<reference evidence="16 17" key="1">
    <citation type="submission" date="2020-08" db="EMBL/GenBank/DDBJ databases">
        <title>Genomic Encyclopedia of Type Strains, Phase III (KMG-III): the genomes of soil and plant-associated and newly described type strains.</title>
        <authorList>
            <person name="Whitman W."/>
        </authorList>
    </citation>
    <scope>NUCLEOTIDE SEQUENCE [LARGE SCALE GENOMIC DNA]</scope>
    <source>
        <strain evidence="16 17">CECT 3313</strain>
    </source>
</reference>
<evidence type="ECO:0000256" key="9">
    <source>
        <dbReference type="ARBA" id="ARBA00023002"/>
    </source>
</evidence>
<dbReference type="SUPFAM" id="SSF51905">
    <property type="entry name" value="FAD/NAD(P)-binding domain"/>
    <property type="match status" value="2"/>
</dbReference>
<evidence type="ECO:0000313" key="16">
    <source>
        <dbReference type="EMBL" id="MBB5932041.1"/>
    </source>
</evidence>
<evidence type="ECO:0000256" key="10">
    <source>
        <dbReference type="ARBA" id="ARBA00023033"/>
    </source>
</evidence>
<gene>
    <name evidence="16" type="ORF">FHS34_007550</name>
</gene>
<dbReference type="InterPro" id="IPR025700">
    <property type="entry name" value="Lys/Orn_oxygenase"/>
</dbReference>
<dbReference type="Gene3D" id="3.50.50.60">
    <property type="entry name" value="FAD/NAD(P)-binding domain"/>
    <property type="match status" value="1"/>
</dbReference>
<dbReference type="PANTHER" id="PTHR42802">
    <property type="entry name" value="MONOOXYGENASE"/>
    <property type="match status" value="1"/>
</dbReference>
<evidence type="ECO:0000256" key="13">
    <source>
        <dbReference type="ARBA" id="ARBA00032493"/>
    </source>
</evidence>
<comment type="catalytic activity">
    <reaction evidence="15">
        <text>L-lysine + NADPH + O2 = N(6)-hydroxy-L-lysine + NADP(+) + H2O</text>
        <dbReference type="Rhea" id="RHEA:23228"/>
        <dbReference type="ChEBI" id="CHEBI:15377"/>
        <dbReference type="ChEBI" id="CHEBI:15379"/>
        <dbReference type="ChEBI" id="CHEBI:32551"/>
        <dbReference type="ChEBI" id="CHEBI:57783"/>
        <dbReference type="ChEBI" id="CHEBI:57820"/>
        <dbReference type="ChEBI" id="CHEBI:58349"/>
        <dbReference type="EC" id="1.14.13.59"/>
    </reaction>
</comment>
<evidence type="ECO:0000256" key="5">
    <source>
        <dbReference type="ARBA" id="ARBA00016406"/>
    </source>
</evidence>
<evidence type="ECO:0000256" key="4">
    <source>
        <dbReference type="ARBA" id="ARBA00013076"/>
    </source>
</evidence>
<dbReference type="RefSeq" id="WP_184973998.1">
    <property type="nucleotide sequence ID" value="NZ_BAAAWF010000075.1"/>
</dbReference>
<keyword evidence="6" id="KW-0285">Flavoprotein</keyword>
<dbReference type="InterPro" id="IPR036188">
    <property type="entry name" value="FAD/NAD-bd_sf"/>
</dbReference>
<accession>A0A7W9UV95</accession>
<dbReference type="PANTHER" id="PTHR42802:SF1">
    <property type="entry name" value="L-ORNITHINE N(5)-MONOOXYGENASE"/>
    <property type="match status" value="1"/>
</dbReference>
<evidence type="ECO:0000256" key="15">
    <source>
        <dbReference type="ARBA" id="ARBA00048407"/>
    </source>
</evidence>
<dbReference type="Proteomes" id="UP000585836">
    <property type="component" value="Unassembled WGS sequence"/>
</dbReference>
<evidence type="ECO:0000256" key="11">
    <source>
        <dbReference type="ARBA" id="ARBA00029939"/>
    </source>
</evidence>
<proteinExistence type="inferred from homology"/>
<dbReference type="AlphaFoldDB" id="A0A7W9UV95"/>
<evidence type="ECO:0000256" key="7">
    <source>
        <dbReference type="ARBA" id="ARBA00022827"/>
    </source>
</evidence>
<evidence type="ECO:0000256" key="12">
    <source>
        <dbReference type="ARBA" id="ARBA00031158"/>
    </source>
</evidence>
<dbReference type="GO" id="GO:0047091">
    <property type="term" value="F:L-lysine 6-monooxygenase (NADPH) activity"/>
    <property type="evidence" value="ECO:0007669"/>
    <property type="project" value="UniProtKB-EC"/>
</dbReference>
<keyword evidence="7" id="KW-0274">FAD</keyword>
<evidence type="ECO:0000256" key="3">
    <source>
        <dbReference type="ARBA" id="ARBA00007588"/>
    </source>
</evidence>
<organism evidence="16 17">
    <name type="scientific">Streptomyces echinatus</name>
    <dbReference type="NCBI Taxonomy" id="67293"/>
    <lineage>
        <taxon>Bacteria</taxon>
        <taxon>Bacillati</taxon>
        <taxon>Actinomycetota</taxon>
        <taxon>Actinomycetes</taxon>
        <taxon>Kitasatosporales</taxon>
        <taxon>Streptomycetaceae</taxon>
        <taxon>Streptomyces</taxon>
    </lineage>
</organism>
<keyword evidence="8" id="KW-0521">NADP</keyword>
<evidence type="ECO:0000256" key="8">
    <source>
        <dbReference type="ARBA" id="ARBA00022857"/>
    </source>
</evidence>
<dbReference type="EMBL" id="JACHJK010000020">
    <property type="protein sequence ID" value="MBB5932041.1"/>
    <property type="molecule type" value="Genomic_DNA"/>
</dbReference>
<evidence type="ECO:0000256" key="6">
    <source>
        <dbReference type="ARBA" id="ARBA00022630"/>
    </source>
</evidence>
<keyword evidence="17" id="KW-1185">Reference proteome</keyword>
<evidence type="ECO:0000313" key="17">
    <source>
        <dbReference type="Proteomes" id="UP000585836"/>
    </source>
</evidence>
<dbReference type="EC" id="1.14.13.59" evidence="4"/>
<comment type="cofactor">
    <cofactor evidence="1">
        <name>FAD</name>
        <dbReference type="ChEBI" id="CHEBI:57692"/>
    </cofactor>
</comment>
<keyword evidence="10" id="KW-0503">Monooxygenase</keyword>